<dbReference type="AlphaFoldDB" id="S7QBY5"/>
<reference evidence="2 3" key="1">
    <citation type="journal article" date="2012" name="Science">
        <title>The Paleozoic origin of enzymatic lignin decomposition reconstructed from 31 fungal genomes.</title>
        <authorList>
            <person name="Floudas D."/>
            <person name="Binder M."/>
            <person name="Riley R."/>
            <person name="Barry K."/>
            <person name="Blanchette R.A."/>
            <person name="Henrissat B."/>
            <person name="Martinez A.T."/>
            <person name="Otillar R."/>
            <person name="Spatafora J.W."/>
            <person name="Yadav J.S."/>
            <person name="Aerts A."/>
            <person name="Benoit I."/>
            <person name="Boyd A."/>
            <person name="Carlson A."/>
            <person name="Copeland A."/>
            <person name="Coutinho P.M."/>
            <person name="de Vries R.P."/>
            <person name="Ferreira P."/>
            <person name="Findley K."/>
            <person name="Foster B."/>
            <person name="Gaskell J."/>
            <person name="Glotzer D."/>
            <person name="Gorecki P."/>
            <person name="Heitman J."/>
            <person name="Hesse C."/>
            <person name="Hori C."/>
            <person name="Igarashi K."/>
            <person name="Jurgens J.A."/>
            <person name="Kallen N."/>
            <person name="Kersten P."/>
            <person name="Kohler A."/>
            <person name="Kuees U."/>
            <person name="Kumar T.K.A."/>
            <person name="Kuo A."/>
            <person name="LaButti K."/>
            <person name="Larrondo L.F."/>
            <person name="Lindquist E."/>
            <person name="Ling A."/>
            <person name="Lombard V."/>
            <person name="Lucas S."/>
            <person name="Lundell T."/>
            <person name="Martin R."/>
            <person name="McLaughlin D.J."/>
            <person name="Morgenstern I."/>
            <person name="Morin E."/>
            <person name="Murat C."/>
            <person name="Nagy L.G."/>
            <person name="Nolan M."/>
            <person name="Ohm R.A."/>
            <person name="Patyshakuliyeva A."/>
            <person name="Rokas A."/>
            <person name="Ruiz-Duenas F.J."/>
            <person name="Sabat G."/>
            <person name="Salamov A."/>
            <person name="Samejima M."/>
            <person name="Schmutz J."/>
            <person name="Slot J.C."/>
            <person name="St John F."/>
            <person name="Stenlid J."/>
            <person name="Sun H."/>
            <person name="Sun S."/>
            <person name="Syed K."/>
            <person name="Tsang A."/>
            <person name="Wiebenga A."/>
            <person name="Young D."/>
            <person name="Pisabarro A."/>
            <person name="Eastwood D.C."/>
            <person name="Martin F."/>
            <person name="Cullen D."/>
            <person name="Grigoriev I.V."/>
            <person name="Hibbett D.S."/>
        </authorList>
    </citation>
    <scope>NUCLEOTIDE SEQUENCE [LARGE SCALE GENOMIC DNA]</scope>
    <source>
        <strain evidence="2 3">ATCC 11539</strain>
    </source>
</reference>
<evidence type="ECO:0000313" key="2">
    <source>
        <dbReference type="EMBL" id="EPQ56868.1"/>
    </source>
</evidence>
<evidence type="ECO:0000313" key="3">
    <source>
        <dbReference type="Proteomes" id="UP000030669"/>
    </source>
</evidence>
<name>S7QBY5_GLOTA</name>
<accession>S7QBY5</accession>
<dbReference type="EMBL" id="KB469299">
    <property type="protein sequence ID" value="EPQ56868.1"/>
    <property type="molecule type" value="Genomic_DNA"/>
</dbReference>
<dbReference type="HOGENOM" id="CLU_1820385_0_0_1"/>
<keyword evidence="3" id="KW-1185">Reference proteome</keyword>
<sequence>MYASVRVCERLNTVSVDGQSRAATDNNGVLQSRRPDQVYLPSPQINLPTLPHRPPRSPSSSPSSSGHPSPSTLQKLTRPVICLHCSAAWRASNVGTVLCWLSCEKYGEDCVRVGVCGYVGGVGGGVSGPRGDVDVGEWYTSF</sequence>
<protein>
    <submittedName>
        <fullName evidence="2">Uncharacterized protein</fullName>
    </submittedName>
</protein>
<dbReference type="GeneID" id="19299197"/>
<dbReference type="RefSeq" id="XP_007864065.1">
    <property type="nucleotide sequence ID" value="XM_007865874.1"/>
</dbReference>
<organism evidence="2 3">
    <name type="scientific">Gloeophyllum trabeum (strain ATCC 11539 / FP-39264 / Madison 617)</name>
    <name type="common">Brown rot fungus</name>
    <dbReference type="NCBI Taxonomy" id="670483"/>
    <lineage>
        <taxon>Eukaryota</taxon>
        <taxon>Fungi</taxon>
        <taxon>Dikarya</taxon>
        <taxon>Basidiomycota</taxon>
        <taxon>Agaricomycotina</taxon>
        <taxon>Agaricomycetes</taxon>
        <taxon>Gloeophyllales</taxon>
        <taxon>Gloeophyllaceae</taxon>
        <taxon>Gloeophyllum</taxon>
    </lineage>
</organism>
<evidence type="ECO:0000256" key="1">
    <source>
        <dbReference type="SAM" id="MobiDB-lite"/>
    </source>
</evidence>
<feature type="compositionally biased region" description="Low complexity" evidence="1">
    <location>
        <begin position="58"/>
        <end position="71"/>
    </location>
</feature>
<feature type="region of interest" description="Disordered" evidence="1">
    <location>
        <begin position="23"/>
        <end position="73"/>
    </location>
</feature>
<gene>
    <name evidence="2" type="ORF">GLOTRDRAFT_110328</name>
</gene>
<feature type="non-terminal residue" evidence="2">
    <location>
        <position position="142"/>
    </location>
</feature>
<proteinExistence type="predicted"/>
<dbReference type="Proteomes" id="UP000030669">
    <property type="component" value="Unassembled WGS sequence"/>
</dbReference>
<dbReference type="KEGG" id="gtr:GLOTRDRAFT_110328"/>